<dbReference type="AlphaFoldDB" id="A0A3M8QY91"/>
<proteinExistence type="predicted"/>
<dbReference type="CDD" id="cd00657">
    <property type="entry name" value="Ferritin_like"/>
    <property type="match status" value="1"/>
</dbReference>
<evidence type="ECO:0000313" key="1">
    <source>
        <dbReference type="EMBL" id="RNF61045.1"/>
    </source>
</evidence>
<dbReference type="InterPro" id="IPR009078">
    <property type="entry name" value="Ferritin-like_SF"/>
</dbReference>
<dbReference type="SUPFAM" id="SSF47240">
    <property type="entry name" value="Ferritin-like"/>
    <property type="match status" value="1"/>
</dbReference>
<reference evidence="1" key="1">
    <citation type="submission" date="2018-10" db="EMBL/GenBank/DDBJ databases">
        <title>Acidithiobacillus sulfuriphilus sp. nov.: an extremely acidophilic sulfur-oxidizing chemolithotroph isolated from a neutral pH environment.</title>
        <authorList>
            <person name="Falagan C."/>
            <person name="Moya-Beltran A."/>
            <person name="Quatrini R."/>
            <person name="Johnson D.B."/>
        </authorList>
    </citation>
    <scope>NUCLEOTIDE SEQUENCE [LARGE SCALE GENOMIC DNA]</scope>
    <source>
        <strain evidence="1">CJ-2</strain>
    </source>
</reference>
<dbReference type="RefSeq" id="WP_123104133.1">
    <property type="nucleotide sequence ID" value="NZ_CP127527.1"/>
</dbReference>
<dbReference type="InterPro" id="IPR007402">
    <property type="entry name" value="DUF455"/>
</dbReference>
<dbReference type="PIRSF" id="PIRSF012318">
    <property type="entry name" value="UCP012318"/>
    <property type="match status" value="1"/>
</dbReference>
<dbReference type="Pfam" id="PF04305">
    <property type="entry name" value="DUF455"/>
    <property type="match status" value="1"/>
</dbReference>
<name>A0A3M8QY91_9PROT</name>
<accession>A0A3M8QY91</accession>
<protein>
    <submittedName>
        <fullName evidence="1">DUF455 family protein</fullName>
    </submittedName>
</protein>
<dbReference type="EMBL" id="RIZI01000171">
    <property type="protein sequence ID" value="RNF61045.1"/>
    <property type="molecule type" value="Genomic_DNA"/>
</dbReference>
<gene>
    <name evidence="1" type="ORF">EC580_08645</name>
</gene>
<organism evidence="1">
    <name type="scientific">Acidithiobacillus sulfuriphilus</name>
    <dbReference type="NCBI Taxonomy" id="1867749"/>
    <lineage>
        <taxon>Bacteria</taxon>
        <taxon>Pseudomonadati</taxon>
        <taxon>Pseudomonadota</taxon>
        <taxon>Acidithiobacillia</taxon>
        <taxon>Acidithiobacillales</taxon>
        <taxon>Acidithiobacillaceae</taxon>
        <taxon>Acidithiobacillus</taxon>
    </lineage>
</organism>
<dbReference type="InterPro" id="IPR011197">
    <property type="entry name" value="UCP012318"/>
</dbReference>
<dbReference type="PANTHER" id="PTHR42782">
    <property type="entry name" value="SI:CH73-314G15.3"/>
    <property type="match status" value="1"/>
</dbReference>
<dbReference type="OrthoDB" id="5290384at2"/>
<dbReference type="PANTHER" id="PTHR42782:SF4">
    <property type="entry name" value="DUF455 DOMAIN-CONTAINING PROTEIN"/>
    <property type="match status" value="1"/>
</dbReference>
<sequence>MENADTAVWAALMETDPDRKVRRVAALRCGDNPAGTPVAILVPGRPAQPILVAPKALPKRRSLRTAEGRAVLIHALTHIEFNAINLALDAVYRFPGLPEAFYQDWLAVAREEALHFQLLREHLRSLGSDYGALPAHDGLWQMAAETAADPLLRMALVPRVLEARGLDVTPGIQARLAQAGDLRAVEILERIHHDELGHVAVGSRWFRYLCASRGLDPEETFFALVNTHFRGRLQGPYQEEVRLQAGFSPREMAWLKARQNPPADCRF</sequence>
<comment type="caution">
    <text evidence="1">The sequence shown here is derived from an EMBL/GenBank/DDBJ whole genome shotgun (WGS) entry which is preliminary data.</text>
</comment>